<dbReference type="Gene3D" id="3.30.70.1070">
    <property type="entry name" value="Sporulation related repeat"/>
    <property type="match status" value="1"/>
</dbReference>
<dbReference type="RefSeq" id="WP_226695550.1">
    <property type="nucleotide sequence ID" value="NZ_JAJAPX010000002.1"/>
</dbReference>
<keyword evidence="3" id="KW-1185">Reference proteome</keyword>
<protein>
    <submittedName>
        <fullName evidence="2">SPOR domain-containing protein</fullName>
    </submittedName>
</protein>
<reference evidence="2" key="1">
    <citation type="submission" date="2021-10" db="EMBL/GenBank/DDBJ databases">
        <title>Tamlana sargassums sp. nov., and Tamlana laminarinivorans sp. nov., two new bacteria isolated from the brown alga.</title>
        <authorList>
            <person name="Li J."/>
        </authorList>
    </citation>
    <scope>NUCLEOTIDE SEQUENCE</scope>
    <source>
        <strain evidence="2">62-3</strain>
    </source>
</reference>
<dbReference type="PROSITE" id="PS51724">
    <property type="entry name" value="SPOR"/>
    <property type="match status" value="1"/>
</dbReference>
<dbReference type="InterPro" id="IPR007730">
    <property type="entry name" value="SPOR-like_dom"/>
</dbReference>
<evidence type="ECO:0000313" key="2">
    <source>
        <dbReference type="EMBL" id="MCB4808136.1"/>
    </source>
</evidence>
<proteinExistence type="predicted"/>
<organism evidence="2 3">
    <name type="scientific">Neotamlana sargassicola</name>
    <dbReference type="NCBI Taxonomy" id="2883125"/>
    <lineage>
        <taxon>Bacteria</taxon>
        <taxon>Pseudomonadati</taxon>
        <taxon>Bacteroidota</taxon>
        <taxon>Flavobacteriia</taxon>
        <taxon>Flavobacteriales</taxon>
        <taxon>Flavobacteriaceae</taxon>
        <taxon>Neotamlana</taxon>
    </lineage>
</organism>
<dbReference type="Proteomes" id="UP001139286">
    <property type="component" value="Unassembled WGS sequence"/>
</dbReference>
<feature type="domain" description="SPOR" evidence="1">
    <location>
        <begin position="351"/>
        <end position="428"/>
    </location>
</feature>
<dbReference type="GO" id="GO:0042834">
    <property type="term" value="F:peptidoglycan binding"/>
    <property type="evidence" value="ECO:0007669"/>
    <property type="project" value="InterPro"/>
</dbReference>
<gene>
    <name evidence="2" type="ORF">LG651_07705</name>
</gene>
<dbReference type="Pfam" id="PF05036">
    <property type="entry name" value="SPOR"/>
    <property type="match status" value="1"/>
</dbReference>
<dbReference type="InterPro" id="IPR036680">
    <property type="entry name" value="SPOR-like_sf"/>
</dbReference>
<evidence type="ECO:0000313" key="3">
    <source>
        <dbReference type="Proteomes" id="UP001139286"/>
    </source>
</evidence>
<name>A0A9X1I5B6_9FLAO</name>
<comment type="caution">
    <text evidence="2">The sequence shown here is derived from an EMBL/GenBank/DDBJ whole genome shotgun (WGS) entry which is preliminary data.</text>
</comment>
<evidence type="ECO:0000259" key="1">
    <source>
        <dbReference type="PROSITE" id="PS51724"/>
    </source>
</evidence>
<dbReference type="SUPFAM" id="SSF110997">
    <property type="entry name" value="Sporulation related repeat"/>
    <property type="match status" value="1"/>
</dbReference>
<sequence length="430" mass="48983">MKKAYCIVLFLFVSVSIFGQRVVFPNQNPINPYLDDPSFLALNGRYNMTGIIQASDTNISNTSQYVNAQLAPFDNFAFGLDYSNHSYQIYHYTQLFLNTRFKFNLGNEFNYINLGASIGIDRVNENRSSNDNSFSSVYKLGAHYTNFNLTIGGFLTTYPIQNDLSLAPTEPLTSSDGYTAYAAYRIRVSDNLRITPMAKYNSYSDLNIVEGVANINYKGNYELALSYKDDYSFNTVISGRFFKYFRVSYSLESALGSQNFNRVHSVGVSVDLTPKEQEIPEWLANVKRSREKLGRKKKEKKPEPTIVETVEEIVETEEIAEEVIPETNTDEDNIISTPVMSEDSPSDIVNGVLKSGYYIILGSFVNESNANKEVERLKSQGIYARAGRKNGDKFYYIYVDRYDDKDLAVERTFGKQKEDGFNKVWLLRVK</sequence>
<dbReference type="AlphaFoldDB" id="A0A9X1I5B6"/>
<accession>A0A9X1I5B6</accession>
<dbReference type="EMBL" id="JAJAPX010000002">
    <property type="protein sequence ID" value="MCB4808136.1"/>
    <property type="molecule type" value="Genomic_DNA"/>
</dbReference>